<dbReference type="InterPro" id="IPR001967">
    <property type="entry name" value="Peptidase_S11_N"/>
</dbReference>
<gene>
    <name evidence="18" type="ORF">SAMN05421647_10871</name>
</gene>
<organism evidence="18 19">
    <name type="scientific">Marinobacterium stanieri</name>
    <dbReference type="NCBI Taxonomy" id="49186"/>
    <lineage>
        <taxon>Bacteria</taxon>
        <taxon>Pseudomonadati</taxon>
        <taxon>Pseudomonadota</taxon>
        <taxon>Gammaproteobacteria</taxon>
        <taxon>Oceanospirillales</taxon>
        <taxon>Oceanospirillaceae</taxon>
        <taxon>Marinobacterium</taxon>
    </lineage>
</organism>
<evidence type="ECO:0000256" key="11">
    <source>
        <dbReference type="ARBA" id="ARBA00023316"/>
    </source>
</evidence>
<accession>A0A1N6V6L7</accession>
<dbReference type="InterPro" id="IPR012338">
    <property type="entry name" value="Beta-lactam/transpept-like"/>
</dbReference>
<evidence type="ECO:0000256" key="9">
    <source>
        <dbReference type="ARBA" id="ARBA00022960"/>
    </source>
</evidence>
<dbReference type="UniPathway" id="UPA00219"/>
<dbReference type="PANTHER" id="PTHR21581:SF6">
    <property type="entry name" value="TRAFFICKING PROTEIN PARTICLE COMPLEX SUBUNIT 12"/>
    <property type="match status" value="1"/>
</dbReference>
<name>A0A1N6V6L7_9GAMM</name>
<evidence type="ECO:0000256" key="14">
    <source>
        <dbReference type="PIRSR" id="PIRSR618044-2"/>
    </source>
</evidence>
<feature type="active site" description="Proton acceptor" evidence="13">
    <location>
        <position position="71"/>
    </location>
</feature>
<evidence type="ECO:0000256" key="10">
    <source>
        <dbReference type="ARBA" id="ARBA00022984"/>
    </source>
</evidence>
<dbReference type="Gene3D" id="3.40.710.10">
    <property type="entry name" value="DD-peptidase/beta-lactamase superfamily"/>
    <property type="match status" value="1"/>
</dbReference>
<comment type="function">
    <text evidence="1">Removes C-terminal D-alanyl residues from sugar-peptide cell wall precursors.</text>
</comment>
<protein>
    <recommendedName>
        <fullName evidence="4">serine-type D-Ala-D-Ala carboxypeptidase</fullName>
        <ecNumber evidence="4">3.4.16.4</ecNumber>
    </recommendedName>
</protein>
<dbReference type="GO" id="GO:0071555">
    <property type="term" value="P:cell wall organization"/>
    <property type="evidence" value="ECO:0007669"/>
    <property type="project" value="UniProtKB-KW"/>
</dbReference>
<dbReference type="EC" id="3.4.16.4" evidence="4"/>
<dbReference type="InterPro" id="IPR018044">
    <property type="entry name" value="Peptidase_S11"/>
</dbReference>
<dbReference type="Proteomes" id="UP000186895">
    <property type="component" value="Unassembled WGS sequence"/>
</dbReference>
<evidence type="ECO:0000256" key="1">
    <source>
        <dbReference type="ARBA" id="ARBA00003217"/>
    </source>
</evidence>
<evidence type="ECO:0000313" key="18">
    <source>
        <dbReference type="EMBL" id="SIQ73523.1"/>
    </source>
</evidence>
<dbReference type="Gene3D" id="2.60.410.10">
    <property type="entry name" value="D-Ala-D-Ala carboxypeptidase, C-terminal domain"/>
    <property type="match status" value="1"/>
</dbReference>
<keyword evidence="6" id="KW-0645">Protease</keyword>
<comment type="pathway">
    <text evidence="2">Cell wall biogenesis; peptidoglycan biosynthesis.</text>
</comment>
<dbReference type="SMART" id="SM00936">
    <property type="entry name" value="PBP5_C"/>
    <property type="match status" value="1"/>
</dbReference>
<feature type="active site" evidence="13">
    <location>
        <position position="128"/>
    </location>
</feature>
<dbReference type="GO" id="GO:0009252">
    <property type="term" value="P:peptidoglycan biosynthetic process"/>
    <property type="evidence" value="ECO:0007669"/>
    <property type="project" value="UniProtKB-UniPathway"/>
</dbReference>
<proteinExistence type="inferred from homology"/>
<evidence type="ECO:0000256" key="2">
    <source>
        <dbReference type="ARBA" id="ARBA00004752"/>
    </source>
</evidence>
<dbReference type="PRINTS" id="PR00725">
    <property type="entry name" value="DADACBPTASE1"/>
</dbReference>
<evidence type="ECO:0000256" key="5">
    <source>
        <dbReference type="ARBA" id="ARBA00022645"/>
    </source>
</evidence>
<evidence type="ECO:0000256" key="4">
    <source>
        <dbReference type="ARBA" id="ARBA00012448"/>
    </source>
</evidence>
<dbReference type="GO" id="GO:0008360">
    <property type="term" value="P:regulation of cell shape"/>
    <property type="evidence" value="ECO:0007669"/>
    <property type="project" value="UniProtKB-KW"/>
</dbReference>
<dbReference type="InterPro" id="IPR012907">
    <property type="entry name" value="Peptidase_S11_C"/>
</dbReference>
<dbReference type="STRING" id="49186.SAMN05421647_10871"/>
<keyword evidence="11" id="KW-0961">Cell wall biogenesis/degradation</keyword>
<evidence type="ECO:0000256" key="12">
    <source>
        <dbReference type="ARBA" id="ARBA00034000"/>
    </source>
</evidence>
<evidence type="ECO:0000256" key="7">
    <source>
        <dbReference type="ARBA" id="ARBA00022729"/>
    </source>
</evidence>
<evidence type="ECO:0000256" key="15">
    <source>
        <dbReference type="RuleBase" id="RU004016"/>
    </source>
</evidence>
<evidence type="ECO:0000256" key="8">
    <source>
        <dbReference type="ARBA" id="ARBA00022801"/>
    </source>
</evidence>
<dbReference type="AlphaFoldDB" id="A0A1N6V6L7"/>
<dbReference type="GO" id="GO:0009002">
    <property type="term" value="F:serine-type D-Ala-D-Ala carboxypeptidase activity"/>
    <property type="evidence" value="ECO:0007669"/>
    <property type="project" value="UniProtKB-EC"/>
</dbReference>
<dbReference type="PANTHER" id="PTHR21581">
    <property type="entry name" value="D-ALANYL-D-ALANINE CARBOXYPEPTIDASE"/>
    <property type="match status" value="1"/>
</dbReference>
<keyword evidence="5" id="KW-0121">Carboxypeptidase</keyword>
<dbReference type="SUPFAM" id="SSF56601">
    <property type="entry name" value="beta-lactamase/transpeptidase-like"/>
    <property type="match status" value="1"/>
</dbReference>
<dbReference type="GO" id="GO:0006508">
    <property type="term" value="P:proteolysis"/>
    <property type="evidence" value="ECO:0007669"/>
    <property type="project" value="UniProtKB-KW"/>
</dbReference>
<sequence>MAQRQTLTNAFLYLALMLALLVAATAQAASALIPAPPQVSARAYLVMDADTGHLIAADREGERFPPASLTKMMTSYIVEYEISKGNIAEDDLVLVSEKAWRTGGSRMFIQEGTQVKVGDLLRGVIIQSGNDASVALAEHIAGSERAFADLMNQHARLLGMENSHFVNATGLPADDHYSSAEDLAKLAKALITRFPEHYAIYAQKYFTYNNIRQPNRNKLLWRDDSVDGIKTGHTDAAGYCLVSSAKRDGMRLISVVMGTDSEEARARESQKLLSYGFRYYRTHQLYEAGQVLQDTKVWAGARDQVRLGLTQDLAVTVPRGKTDLLEASLELDKVIKAPVEQGQELGQVRVTLDGETVTSVPLVALEPVQEGSLFKRIWHAIMLFFIGLIS</sequence>
<dbReference type="Pfam" id="PF07943">
    <property type="entry name" value="PBP5_C"/>
    <property type="match status" value="1"/>
</dbReference>
<feature type="binding site" evidence="14">
    <location>
        <position position="230"/>
    </location>
    <ligand>
        <name>substrate</name>
    </ligand>
</feature>
<feature type="signal peptide" evidence="16">
    <location>
        <begin position="1"/>
        <end position="28"/>
    </location>
</feature>
<feature type="domain" description="Peptidase S11 D-Ala-D-Ala carboxypeptidase A C-terminal" evidence="17">
    <location>
        <begin position="280"/>
        <end position="370"/>
    </location>
</feature>
<dbReference type="eggNOG" id="COG1686">
    <property type="taxonomic scope" value="Bacteria"/>
</dbReference>
<evidence type="ECO:0000256" key="3">
    <source>
        <dbReference type="ARBA" id="ARBA00007164"/>
    </source>
</evidence>
<comment type="catalytic activity">
    <reaction evidence="12">
        <text>Preferential cleavage: (Ac)2-L-Lys-D-Ala-|-D-Ala. Also transpeptidation of peptidyl-alanyl moieties that are N-acyl substituents of D-alanine.</text>
        <dbReference type="EC" id="3.4.16.4"/>
    </reaction>
</comment>
<comment type="similarity">
    <text evidence="3 15">Belongs to the peptidase S11 family.</text>
</comment>
<evidence type="ECO:0000256" key="6">
    <source>
        <dbReference type="ARBA" id="ARBA00022670"/>
    </source>
</evidence>
<evidence type="ECO:0000256" key="16">
    <source>
        <dbReference type="SAM" id="SignalP"/>
    </source>
</evidence>
<keyword evidence="7 16" id="KW-0732">Signal</keyword>
<dbReference type="InterPro" id="IPR015956">
    <property type="entry name" value="Peniciliin-bd_prot_C_sf"/>
</dbReference>
<evidence type="ECO:0000259" key="17">
    <source>
        <dbReference type="SMART" id="SM00936"/>
    </source>
</evidence>
<feature type="chain" id="PRO_5009938934" description="serine-type D-Ala-D-Ala carboxypeptidase" evidence="16">
    <location>
        <begin position="29"/>
        <end position="390"/>
    </location>
</feature>
<feature type="active site" description="Acyl-ester intermediate" evidence="13">
    <location>
        <position position="68"/>
    </location>
</feature>
<keyword evidence="10" id="KW-0573">Peptidoglycan synthesis</keyword>
<dbReference type="RefSeq" id="WP_010323603.1">
    <property type="nucleotide sequence ID" value="NZ_FTMN01000008.1"/>
</dbReference>
<keyword evidence="9" id="KW-0133">Cell shape</keyword>
<reference evidence="18 19" key="1">
    <citation type="submission" date="2017-01" db="EMBL/GenBank/DDBJ databases">
        <authorList>
            <person name="Mah S.A."/>
            <person name="Swanson W.J."/>
            <person name="Moy G.W."/>
            <person name="Vacquier V.D."/>
        </authorList>
    </citation>
    <scope>NUCLEOTIDE SEQUENCE [LARGE SCALE GENOMIC DNA]</scope>
    <source>
        <strain evidence="18 19">DSM 7027</strain>
    </source>
</reference>
<keyword evidence="19" id="KW-1185">Reference proteome</keyword>
<dbReference type="EMBL" id="FTMN01000008">
    <property type="protein sequence ID" value="SIQ73523.1"/>
    <property type="molecule type" value="Genomic_DNA"/>
</dbReference>
<keyword evidence="8" id="KW-0378">Hydrolase</keyword>
<dbReference type="InterPro" id="IPR037167">
    <property type="entry name" value="Peptidase_S11_C_sf"/>
</dbReference>
<evidence type="ECO:0000313" key="19">
    <source>
        <dbReference type="Proteomes" id="UP000186895"/>
    </source>
</evidence>
<dbReference type="SUPFAM" id="SSF69189">
    <property type="entry name" value="Penicillin-binding protein associated domain"/>
    <property type="match status" value="1"/>
</dbReference>
<evidence type="ECO:0000256" key="13">
    <source>
        <dbReference type="PIRSR" id="PIRSR618044-1"/>
    </source>
</evidence>
<dbReference type="Pfam" id="PF00768">
    <property type="entry name" value="Peptidase_S11"/>
    <property type="match status" value="1"/>
</dbReference>